<keyword evidence="4" id="KW-0999">Mitochondrion inner membrane</keyword>
<dbReference type="GO" id="GO:0000423">
    <property type="term" value="P:mitophagy"/>
    <property type="evidence" value="ECO:0007669"/>
    <property type="project" value="UniProtKB-ARBA"/>
</dbReference>
<dbReference type="GO" id="GO:0035632">
    <property type="term" value="C:mitochondrial prohibitin complex"/>
    <property type="evidence" value="ECO:0007669"/>
    <property type="project" value="UniProtKB-ARBA"/>
</dbReference>
<evidence type="ECO:0000256" key="1">
    <source>
        <dbReference type="ARBA" id="ARBA00009658"/>
    </source>
</evidence>
<evidence type="ECO:0000256" key="2">
    <source>
        <dbReference type="ARBA" id="ARBA00053189"/>
    </source>
</evidence>
<comment type="subcellular location">
    <subcellularLocation>
        <location evidence="4">Mitochondrion inner membrane</location>
    </subcellularLocation>
</comment>
<comment type="caution">
    <text evidence="5">The sequence shown here is derived from an EMBL/GenBank/DDBJ whole genome shotgun (WGS) entry which is preliminary data.</text>
</comment>
<comment type="function">
    <text evidence="2">Prohibitin probably acts as a holdase/unfoldase for the stabilization of newly synthesized mitochondrial proteins. Involved in mitophagy. Required for the switch to necrotrophic growth.</text>
</comment>
<dbReference type="EMBL" id="SOZJ01000008">
    <property type="protein sequence ID" value="TGJ63829.1"/>
    <property type="molecule type" value="Genomic_DNA"/>
</dbReference>
<comment type="similarity">
    <text evidence="1 4">Belongs to the prohibitin family.</text>
</comment>
<dbReference type="Proteomes" id="UP000297595">
    <property type="component" value="Unassembled WGS sequence"/>
</dbReference>
<dbReference type="SMART" id="SM00244">
    <property type="entry name" value="PHB"/>
    <property type="match status" value="1"/>
</dbReference>
<keyword evidence="4" id="KW-0496">Mitochondrion</keyword>
<comment type="subunit">
    <text evidence="3">The mitochondrial prohibitin complex consists of two subunits (PHB1 and PHB2). The subunits assemble into a membrane-associated ring-shaped supercomplex of approximately 1 mDa. Interacts with ATG24/SNX4; the interaction is direct and plays a role in mitophagy.</text>
</comment>
<reference evidence="5 6" key="1">
    <citation type="submission" date="2019-03" db="EMBL/GenBank/DDBJ databases">
        <title>Nematode-trapping fungi genome.</title>
        <authorList>
            <person name="Vidal-Diez De Ulzurrun G."/>
        </authorList>
    </citation>
    <scope>NUCLEOTIDE SEQUENCE [LARGE SCALE GENOMIC DNA]</scope>
    <source>
        <strain evidence="5 6">TWF154</strain>
    </source>
</reference>
<proteinExistence type="inferred from homology"/>
<sequence>MATALNAVYRLAVPAAVGVGLLQASLYDVKGGSRAVIFDRLSGVKETVVNEGTHLLIPWLQKAIIYDVRTKPRNISTTTGSKDLQMVSLTLRVLHRPEVARLPKIYQSLGLDYDERVLPSIGNEVLKAIVARFDAAELITQREQVSNLIRAELLKRANEFNIALEDVSITHMTFGKEFTKAVEQKQIAQQDAERARFIVEKAEQERQASVIRAEGEAESAETISRAIEKSGDGVIQIRKIDAAKDIAQMLASNPNVTYLPGGDNGKGGNYLLGLR</sequence>
<dbReference type="GO" id="GO:0007005">
    <property type="term" value="P:mitochondrion organization"/>
    <property type="evidence" value="ECO:0007669"/>
    <property type="project" value="TreeGrafter"/>
</dbReference>
<protein>
    <recommendedName>
        <fullName evidence="4">Prohibitin</fullName>
    </recommendedName>
</protein>
<keyword evidence="4" id="KW-0472">Membrane</keyword>
<dbReference type="OrthoDB" id="275637at2759"/>
<dbReference type="CDD" id="cd03401">
    <property type="entry name" value="SPFH_prohibitin"/>
    <property type="match status" value="1"/>
</dbReference>
<accession>A0A7C8PQA8</accession>
<dbReference type="SUPFAM" id="SSF117892">
    <property type="entry name" value="Band 7/SPFH domain"/>
    <property type="match status" value="1"/>
</dbReference>
<gene>
    <name evidence="5" type="primary">PHB1</name>
    <name evidence="5" type="ORF">EYR41_011719</name>
</gene>
<evidence type="ECO:0000313" key="5">
    <source>
        <dbReference type="EMBL" id="TGJ63829.1"/>
    </source>
</evidence>
<dbReference type="PANTHER" id="PTHR23222:SF0">
    <property type="entry name" value="PROHIBITIN 1"/>
    <property type="match status" value="1"/>
</dbReference>
<dbReference type="PRINTS" id="PR00679">
    <property type="entry name" value="PROHIBITIN"/>
</dbReference>
<organism evidence="5 6">
    <name type="scientific">Orbilia oligospora</name>
    <name type="common">Nematode-trapping fungus</name>
    <name type="synonym">Arthrobotrys oligospora</name>
    <dbReference type="NCBI Taxonomy" id="2813651"/>
    <lineage>
        <taxon>Eukaryota</taxon>
        <taxon>Fungi</taxon>
        <taxon>Dikarya</taxon>
        <taxon>Ascomycota</taxon>
        <taxon>Pezizomycotina</taxon>
        <taxon>Orbiliomycetes</taxon>
        <taxon>Orbiliales</taxon>
        <taxon>Orbiliaceae</taxon>
        <taxon>Orbilia</taxon>
    </lineage>
</organism>
<dbReference type="Gene3D" id="3.30.479.30">
    <property type="entry name" value="Band 7 domain"/>
    <property type="match status" value="1"/>
</dbReference>
<evidence type="ECO:0000256" key="4">
    <source>
        <dbReference type="RuleBase" id="RU366048"/>
    </source>
</evidence>
<dbReference type="PANTHER" id="PTHR23222">
    <property type="entry name" value="PROHIBITIN"/>
    <property type="match status" value="1"/>
</dbReference>
<evidence type="ECO:0000256" key="3">
    <source>
        <dbReference type="ARBA" id="ARBA00066275"/>
    </source>
</evidence>
<name>A0A7C8PQA8_ORBOL</name>
<dbReference type="Pfam" id="PF01145">
    <property type="entry name" value="Band_7"/>
    <property type="match status" value="1"/>
</dbReference>
<dbReference type="InterPro" id="IPR036013">
    <property type="entry name" value="Band_7/SPFH_dom_sf"/>
</dbReference>
<dbReference type="InterPro" id="IPR000163">
    <property type="entry name" value="Prohibitin"/>
</dbReference>
<dbReference type="InterPro" id="IPR001107">
    <property type="entry name" value="Band_7"/>
</dbReference>
<dbReference type="FunFam" id="3.30.479.30:FF:000001">
    <property type="entry name" value="Prohibitin 2"/>
    <property type="match status" value="1"/>
</dbReference>
<evidence type="ECO:0000313" key="6">
    <source>
        <dbReference type="Proteomes" id="UP000297595"/>
    </source>
</evidence>
<dbReference type="AlphaFoldDB" id="A0A7C8PQA8"/>